<dbReference type="EMBL" id="BMDZ01000021">
    <property type="protein sequence ID" value="GGB39290.1"/>
    <property type="molecule type" value="Genomic_DNA"/>
</dbReference>
<organism evidence="1 2">
    <name type="scientific">Tistrella bauzanensis</name>
    <dbReference type="NCBI Taxonomy" id="657419"/>
    <lineage>
        <taxon>Bacteria</taxon>
        <taxon>Pseudomonadati</taxon>
        <taxon>Pseudomonadota</taxon>
        <taxon>Alphaproteobacteria</taxon>
        <taxon>Geminicoccales</taxon>
        <taxon>Geminicoccaceae</taxon>
        <taxon>Tistrella</taxon>
    </lineage>
</organism>
<dbReference type="Proteomes" id="UP000603352">
    <property type="component" value="Unassembled WGS sequence"/>
</dbReference>
<proteinExistence type="predicted"/>
<keyword evidence="2" id="KW-1185">Reference proteome</keyword>
<accession>A0ABQ1IGD9</accession>
<protein>
    <submittedName>
        <fullName evidence="1">Uncharacterized protein</fullName>
    </submittedName>
</protein>
<gene>
    <name evidence="1" type="ORF">GCM10011505_21060</name>
</gene>
<dbReference type="RefSeq" id="WP_188577561.1">
    <property type="nucleotide sequence ID" value="NZ_BMDZ01000021.1"/>
</dbReference>
<evidence type="ECO:0000313" key="2">
    <source>
        <dbReference type="Proteomes" id="UP000603352"/>
    </source>
</evidence>
<name>A0ABQ1IGD9_9PROT</name>
<sequence>MCRSAASFSSRRCAAVSICYEGFSSPGFDGVRLNNLYVYGLRIEDPRATGVYVQDGRGIQMFSGKIDGSFGSVVPQGVPAMHLRDTTNLRWRDGFIAGMKGPTLHVEGYTSAKIIDPIRAPGSGTAMITGAAEFGPPSTPGYLPGHVIVAGVTISAGRLNLQMSTYVTATSDAVCNMAQGLFLVDKTSGRRWHVQDDFLSDGGRQFRIWGNVTGQIAVGAAMRVEWDVFPSFRLALRDTTLLRPQEARNEAEVPRLFTEVASNLALSDPVFDGAGYVTMVSTGMVMTADEHSGRVLIDTSTREAWYIAGNDAAGTLMLWYDLTADLAAAIAAGHLFDIATGIDRTIRLIGDRALWQSADRLRQGSFPVTDWKTGGTAIG</sequence>
<reference evidence="2" key="1">
    <citation type="journal article" date="2019" name="Int. J. Syst. Evol. Microbiol.">
        <title>The Global Catalogue of Microorganisms (GCM) 10K type strain sequencing project: providing services to taxonomists for standard genome sequencing and annotation.</title>
        <authorList>
            <consortium name="The Broad Institute Genomics Platform"/>
            <consortium name="The Broad Institute Genome Sequencing Center for Infectious Disease"/>
            <person name="Wu L."/>
            <person name="Ma J."/>
        </authorList>
    </citation>
    <scope>NUCLEOTIDE SEQUENCE [LARGE SCALE GENOMIC DNA]</scope>
    <source>
        <strain evidence="2">CGMCC 1.10188</strain>
    </source>
</reference>
<evidence type="ECO:0000313" key="1">
    <source>
        <dbReference type="EMBL" id="GGB39290.1"/>
    </source>
</evidence>
<comment type="caution">
    <text evidence="1">The sequence shown here is derived from an EMBL/GenBank/DDBJ whole genome shotgun (WGS) entry which is preliminary data.</text>
</comment>